<comment type="caution">
    <text evidence="2">The sequence shown here is derived from an EMBL/GenBank/DDBJ whole genome shotgun (WGS) entry which is preliminary data.</text>
</comment>
<feature type="transmembrane region" description="Helical" evidence="1">
    <location>
        <begin position="227"/>
        <end position="248"/>
    </location>
</feature>
<gene>
    <name evidence="2" type="ORF">CVIRNUC_003742</name>
</gene>
<keyword evidence="3" id="KW-1185">Reference proteome</keyword>
<feature type="transmembrane region" description="Helical" evidence="1">
    <location>
        <begin position="144"/>
        <end position="165"/>
    </location>
</feature>
<name>A0AAV1I2Q8_9CHLO</name>
<dbReference type="AlphaFoldDB" id="A0AAV1I2Q8"/>
<feature type="transmembrane region" description="Helical" evidence="1">
    <location>
        <begin position="269"/>
        <end position="290"/>
    </location>
</feature>
<evidence type="ECO:0000313" key="2">
    <source>
        <dbReference type="EMBL" id="CAK0770187.1"/>
    </source>
</evidence>
<keyword evidence="1" id="KW-1133">Transmembrane helix</keyword>
<evidence type="ECO:0000256" key="1">
    <source>
        <dbReference type="SAM" id="Phobius"/>
    </source>
</evidence>
<dbReference type="Proteomes" id="UP001314263">
    <property type="component" value="Unassembled WGS sequence"/>
</dbReference>
<feature type="transmembrane region" description="Helical" evidence="1">
    <location>
        <begin position="101"/>
        <end position="124"/>
    </location>
</feature>
<sequence>MAANAPQTSISSEHLCKPRGLGLSYRRYRPSAQLIQASRPKRCRNARPEVITEYAQGCLNSPLPRDLKIITGRNCGWNASSRRARTQILTARAFRIDNRELIVGDVLAIVCFCLYKQITALLFLPDFPGWLAPLHFNPVRFEELAIFVLTLSVSWVSACGLVGGYRSHATRDLPTALTRVSAAWLIAMPVAACNLILVTAAEDGVFVGEAGFGRVLPLAARGFGEPFVTAAGVLGLMAVWRSFYTVYLDFWNIRTMSGSSINRYQDMCYFMEALRSAFLLCIGFNIILQFTANALGEEKIELIVDTLLQGALAAVPFAGSLH</sequence>
<proteinExistence type="predicted"/>
<keyword evidence="1" id="KW-0812">Transmembrane</keyword>
<keyword evidence="1" id="KW-0472">Membrane</keyword>
<dbReference type="EMBL" id="CAUYUE010000004">
    <property type="protein sequence ID" value="CAK0770187.1"/>
    <property type="molecule type" value="Genomic_DNA"/>
</dbReference>
<organism evidence="2 3">
    <name type="scientific">Coccomyxa viridis</name>
    <dbReference type="NCBI Taxonomy" id="1274662"/>
    <lineage>
        <taxon>Eukaryota</taxon>
        <taxon>Viridiplantae</taxon>
        <taxon>Chlorophyta</taxon>
        <taxon>core chlorophytes</taxon>
        <taxon>Trebouxiophyceae</taxon>
        <taxon>Trebouxiophyceae incertae sedis</taxon>
        <taxon>Coccomyxaceae</taxon>
        <taxon>Coccomyxa</taxon>
    </lineage>
</organism>
<protein>
    <submittedName>
        <fullName evidence="2">Uncharacterized protein</fullName>
    </submittedName>
</protein>
<reference evidence="2 3" key="1">
    <citation type="submission" date="2023-10" db="EMBL/GenBank/DDBJ databases">
        <authorList>
            <person name="Maclean D."/>
            <person name="Macfadyen A."/>
        </authorList>
    </citation>
    <scope>NUCLEOTIDE SEQUENCE [LARGE SCALE GENOMIC DNA]</scope>
</reference>
<evidence type="ECO:0000313" key="3">
    <source>
        <dbReference type="Proteomes" id="UP001314263"/>
    </source>
</evidence>
<feature type="transmembrane region" description="Helical" evidence="1">
    <location>
        <begin position="177"/>
        <end position="197"/>
    </location>
</feature>
<accession>A0AAV1I2Q8</accession>